<evidence type="ECO:0000313" key="7">
    <source>
        <dbReference type="EMBL" id="PRP82576.1"/>
    </source>
</evidence>
<evidence type="ECO:0000256" key="1">
    <source>
        <dbReference type="ARBA" id="ARBA00004790"/>
    </source>
</evidence>
<gene>
    <name evidence="7" type="ORF">PROFUN_04881</name>
</gene>
<comment type="caution">
    <text evidence="7">The sequence shown here is derived from an EMBL/GenBank/DDBJ whole genome shotgun (WGS) entry which is preliminary data.</text>
</comment>
<evidence type="ECO:0000256" key="3">
    <source>
        <dbReference type="ARBA" id="ARBA00022741"/>
    </source>
</evidence>
<keyword evidence="2" id="KW-0436">Ligase</keyword>
<keyword evidence="5" id="KW-0520">NAD</keyword>
<dbReference type="GO" id="GO:0009435">
    <property type="term" value="P:NAD+ biosynthetic process"/>
    <property type="evidence" value="ECO:0007669"/>
    <property type="project" value="UniProtKB-UniPathway"/>
</dbReference>
<dbReference type="Proteomes" id="UP000241769">
    <property type="component" value="Unassembled WGS sequence"/>
</dbReference>
<proteinExistence type="predicted"/>
<evidence type="ECO:0000256" key="2">
    <source>
        <dbReference type="ARBA" id="ARBA00022598"/>
    </source>
</evidence>
<protein>
    <recommendedName>
        <fullName evidence="6">NAD/GMP synthase domain-containing protein</fullName>
    </recommendedName>
</protein>
<dbReference type="InterPro" id="IPR022310">
    <property type="entry name" value="NAD/GMP_synthase"/>
</dbReference>
<evidence type="ECO:0000256" key="5">
    <source>
        <dbReference type="ARBA" id="ARBA00023027"/>
    </source>
</evidence>
<feature type="domain" description="NAD/GMP synthase" evidence="6">
    <location>
        <begin position="32"/>
        <end position="264"/>
    </location>
</feature>
<dbReference type="GO" id="GO:0003952">
    <property type="term" value="F:NAD+ synthase (glutamine-hydrolyzing) activity"/>
    <property type="evidence" value="ECO:0007669"/>
    <property type="project" value="InterPro"/>
</dbReference>
<dbReference type="Pfam" id="PF02540">
    <property type="entry name" value="NAD_synthase"/>
    <property type="match status" value="1"/>
</dbReference>
<reference evidence="7 8" key="1">
    <citation type="journal article" date="2018" name="Genome Biol. Evol.">
        <title>Multiple Roots of Fruiting Body Formation in Amoebozoa.</title>
        <authorList>
            <person name="Hillmann F."/>
            <person name="Forbes G."/>
            <person name="Novohradska S."/>
            <person name="Ferling I."/>
            <person name="Riege K."/>
            <person name="Groth M."/>
            <person name="Westermann M."/>
            <person name="Marz M."/>
            <person name="Spaller T."/>
            <person name="Winckler T."/>
            <person name="Schaap P."/>
            <person name="Glockner G."/>
        </authorList>
    </citation>
    <scope>NUCLEOTIDE SEQUENCE [LARGE SCALE GENOMIC DNA]</scope>
    <source>
        <strain evidence="7 8">Jena</strain>
    </source>
</reference>
<dbReference type="EMBL" id="MDYQ01000100">
    <property type="protein sequence ID" value="PRP82576.1"/>
    <property type="molecule type" value="Genomic_DNA"/>
</dbReference>
<dbReference type="PANTHER" id="PTHR23090:SF9">
    <property type="entry name" value="GLUTAMINE-DEPENDENT NAD(+) SYNTHETASE"/>
    <property type="match status" value="1"/>
</dbReference>
<dbReference type="OrthoDB" id="2020662at2759"/>
<name>A0A2P6NF32_9EUKA</name>
<dbReference type="Gene3D" id="3.40.50.620">
    <property type="entry name" value="HUPs"/>
    <property type="match status" value="1"/>
</dbReference>
<dbReference type="GO" id="GO:0005737">
    <property type="term" value="C:cytoplasm"/>
    <property type="evidence" value="ECO:0007669"/>
    <property type="project" value="InterPro"/>
</dbReference>
<sequence>MPAVTIHDELKKELQEIRTKKNFVAKEWADKKAAILNDYCRKHGLKATVVSVSGGVDSSVILALCHHAMSLEGSPIQKVMGIAQPIHSTEKIWKRALELQHHFPKSEIITVDQTPVFDLLKPLVDQSVGVKGGDFASGQLRSYMRTPVGFYAAQLLSQNGTPAIVVGTGNKDEDGYLFYFCKAGDGVADIQLIADLHKSEVFAVGRVLNVPQSVLEAAPSADLWADQSDEDELGFPYDFVELWTTYLEYPEGERKRVRDSFSEEARKQFDELGEKAALVHRRNSHKEHYPLNL</sequence>
<dbReference type="GO" id="GO:0005524">
    <property type="term" value="F:ATP binding"/>
    <property type="evidence" value="ECO:0007669"/>
    <property type="project" value="UniProtKB-KW"/>
</dbReference>
<dbReference type="InterPro" id="IPR014729">
    <property type="entry name" value="Rossmann-like_a/b/a_fold"/>
</dbReference>
<evidence type="ECO:0000256" key="4">
    <source>
        <dbReference type="ARBA" id="ARBA00022840"/>
    </source>
</evidence>
<comment type="pathway">
    <text evidence="1">Cofactor biosynthesis; NAD(+) biosynthesis.</text>
</comment>
<keyword evidence="3" id="KW-0547">Nucleotide-binding</keyword>
<dbReference type="GO" id="GO:0004359">
    <property type="term" value="F:glutaminase activity"/>
    <property type="evidence" value="ECO:0007669"/>
    <property type="project" value="InterPro"/>
</dbReference>
<dbReference type="SUPFAM" id="SSF52402">
    <property type="entry name" value="Adenine nucleotide alpha hydrolases-like"/>
    <property type="match status" value="1"/>
</dbReference>
<evidence type="ECO:0000259" key="6">
    <source>
        <dbReference type="Pfam" id="PF02540"/>
    </source>
</evidence>
<dbReference type="UniPathway" id="UPA00253"/>
<dbReference type="PANTHER" id="PTHR23090">
    <property type="entry name" value="NH 3 /GLUTAMINE-DEPENDENT NAD + SYNTHETASE"/>
    <property type="match status" value="1"/>
</dbReference>
<organism evidence="7 8">
    <name type="scientific">Planoprotostelium fungivorum</name>
    <dbReference type="NCBI Taxonomy" id="1890364"/>
    <lineage>
        <taxon>Eukaryota</taxon>
        <taxon>Amoebozoa</taxon>
        <taxon>Evosea</taxon>
        <taxon>Variosea</taxon>
        <taxon>Cavosteliida</taxon>
        <taxon>Cavosteliaceae</taxon>
        <taxon>Planoprotostelium</taxon>
    </lineage>
</organism>
<accession>A0A2P6NF32</accession>
<evidence type="ECO:0000313" key="8">
    <source>
        <dbReference type="Proteomes" id="UP000241769"/>
    </source>
</evidence>
<dbReference type="STRING" id="1890364.A0A2P6NF32"/>
<keyword evidence="4" id="KW-0067">ATP-binding</keyword>
<keyword evidence="8" id="KW-1185">Reference proteome</keyword>
<dbReference type="AlphaFoldDB" id="A0A2P6NF32"/>
<dbReference type="NCBIfam" id="TIGR00552">
    <property type="entry name" value="nadE"/>
    <property type="match status" value="1"/>
</dbReference>
<dbReference type="InParanoid" id="A0A2P6NF32"/>
<dbReference type="CDD" id="cd00553">
    <property type="entry name" value="NAD_synthase"/>
    <property type="match status" value="1"/>
</dbReference>
<dbReference type="InterPro" id="IPR003694">
    <property type="entry name" value="NAD_synthase"/>
</dbReference>